<evidence type="ECO:0000313" key="6">
    <source>
        <dbReference type="Proteomes" id="UP001597032"/>
    </source>
</evidence>
<evidence type="ECO:0000259" key="4">
    <source>
        <dbReference type="PROSITE" id="PS01124"/>
    </source>
</evidence>
<evidence type="ECO:0000256" key="1">
    <source>
        <dbReference type="ARBA" id="ARBA00023015"/>
    </source>
</evidence>
<organism evidence="5 6">
    <name type="scientific">Lutibacter aestuarii</name>
    <dbReference type="NCBI Taxonomy" id="861111"/>
    <lineage>
        <taxon>Bacteria</taxon>
        <taxon>Pseudomonadati</taxon>
        <taxon>Bacteroidota</taxon>
        <taxon>Flavobacteriia</taxon>
        <taxon>Flavobacteriales</taxon>
        <taxon>Flavobacteriaceae</taxon>
        <taxon>Lutibacter</taxon>
    </lineage>
</organism>
<keyword evidence="1" id="KW-0805">Transcription regulation</keyword>
<dbReference type="InterPro" id="IPR018060">
    <property type="entry name" value="HTH_AraC"/>
</dbReference>
<dbReference type="PANTHER" id="PTHR47893">
    <property type="entry name" value="REGULATORY PROTEIN PCHR"/>
    <property type="match status" value="1"/>
</dbReference>
<keyword evidence="6" id="KW-1185">Reference proteome</keyword>
<proteinExistence type="predicted"/>
<dbReference type="SUPFAM" id="SSF46689">
    <property type="entry name" value="Homeodomain-like"/>
    <property type="match status" value="1"/>
</dbReference>
<feature type="domain" description="HTH araC/xylS-type" evidence="4">
    <location>
        <begin position="201"/>
        <end position="299"/>
    </location>
</feature>
<keyword evidence="3" id="KW-0804">Transcription</keyword>
<dbReference type="Gene3D" id="1.10.10.60">
    <property type="entry name" value="Homeodomain-like"/>
    <property type="match status" value="1"/>
</dbReference>
<gene>
    <name evidence="5" type="ORF">ACFQZW_13895</name>
</gene>
<sequence>MKSNLDHYKNIDKSTHLLFNEKETFKVFHFNNLSSETEFFKHQLTNNYIQIYFCNSNTCKVAFNFEHCTTNLDEGFSNMVYFKDEQMNILFTLPPKSELITILISIEYFHSLFSIEGNFLFNFNSFKVGKPIIEPKQTTPTIQFVLNQLISKQITKALRPVFIKGKVYELLSYYFNPSNENNTENENCPYIANEETVSKIKKAKEIIIEEMINPPSLEELAKQVGLNIKKLKTDFKEFYGVPVFTFLLNYKMELAKKLLQEQKLNVNEIAINLGYSTSSHFIAAFKRKYKITPKQYSKS</sequence>
<dbReference type="SMART" id="SM00342">
    <property type="entry name" value="HTH_ARAC"/>
    <property type="match status" value="1"/>
</dbReference>
<protein>
    <submittedName>
        <fullName evidence="5">Helix-turn-helix domain-containing protein</fullName>
    </submittedName>
</protein>
<name>A0ABW2Z8M4_9FLAO</name>
<dbReference type="PANTHER" id="PTHR47893:SF1">
    <property type="entry name" value="REGULATORY PROTEIN PCHR"/>
    <property type="match status" value="1"/>
</dbReference>
<dbReference type="EMBL" id="JBHTIC010000020">
    <property type="protein sequence ID" value="MFD0763178.1"/>
    <property type="molecule type" value="Genomic_DNA"/>
</dbReference>
<evidence type="ECO:0000256" key="3">
    <source>
        <dbReference type="ARBA" id="ARBA00023163"/>
    </source>
</evidence>
<evidence type="ECO:0000313" key="5">
    <source>
        <dbReference type="EMBL" id="MFD0763178.1"/>
    </source>
</evidence>
<dbReference type="InterPro" id="IPR053142">
    <property type="entry name" value="PchR_regulatory_protein"/>
</dbReference>
<dbReference type="InterPro" id="IPR009057">
    <property type="entry name" value="Homeodomain-like_sf"/>
</dbReference>
<dbReference type="InterPro" id="IPR020449">
    <property type="entry name" value="Tscrpt_reg_AraC-type_HTH"/>
</dbReference>
<dbReference type="PROSITE" id="PS01124">
    <property type="entry name" value="HTH_ARAC_FAMILY_2"/>
    <property type="match status" value="1"/>
</dbReference>
<dbReference type="InterPro" id="IPR018062">
    <property type="entry name" value="HTH_AraC-typ_CS"/>
</dbReference>
<accession>A0ABW2Z8M4</accession>
<dbReference type="Pfam" id="PF12833">
    <property type="entry name" value="HTH_18"/>
    <property type="match status" value="1"/>
</dbReference>
<dbReference type="RefSeq" id="WP_298287075.1">
    <property type="nucleotide sequence ID" value="NZ_JBHTIC010000020.1"/>
</dbReference>
<comment type="caution">
    <text evidence="5">The sequence shown here is derived from an EMBL/GenBank/DDBJ whole genome shotgun (WGS) entry which is preliminary data.</text>
</comment>
<evidence type="ECO:0000256" key="2">
    <source>
        <dbReference type="ARBA" id="ARBA00023125"/>
    </source>
</evidence>
<dbReference type="PROSITE" id="PS00041">
    <property type="entry name" value="HTH_ARAC_FAMILY_1"/>
    <property type="match status" value="1"/>
</dbReference>
<dbReference type="Proteomes" id="UP001597032">
    <property type="component" value="Unassembled WGS sequence"/>
</dbReference>
<reference evidence="6" key="1">
    <citation type="journal article" date="2019" name="Int. J. Syst. Evol. Microbiol.">
        <title>The Global Catalogue of Microorganisms (GCM) 10K type strain sequencing project: providing services to taxonomists for standard genome sequencing and annotation.</title>
        <authorList>
            <consortium name="The Broad Institute Genomics Platform"/>
            <consortium name="The Broad Institute Genome Sequencing Center for Infectious Disease"/>
            <person name="Wu L."/>
            <person name="Ma J."/>
        </authorList>
    </citation>
    <scope>NUCLEOTIDE SEQUENCE [LARGE SCALE GENOMIC DNA]</scope>
    <source>
        <strain evidence="6">CCUG 60022</strain>
    </source>
</reference>
<keyword evidence="2" id="KW-0238">DNA-binding</keyword>
<dbReference type="PRINTS" id="PR00032">
    <property type="entry name" value="HTHARAC"/>
</dbReference>